<dbReference type="SUPFAM" id="SSF51735">
    <property type="entry name" value="NAD(P)-binding Rossmann-fold domains"/>
    <property type="match status" value="1"/>
</dbReference>
<dbReference type="KEGG" id="srhi:H9L12_03620"/>
<keyword evidence="3" id="KW-0963">Cytoplasm</keyword>
<dbReference type="GO" id="GO:0004735">
    <property type="term" value="F:pyrroline-5-carboxylate reductase activity"/>
    <property type="evidence" value="ECO:0007669"/>
    <property type="project" value="UniProtKB-UniRule"/>
</dbReference>
<dbReference type="PANTHER" id="PTHR11645:SF0">
    <property type="entry name" value="PYRROLINE-5-CARBOXYLATE REDUCTASE 3"/>
    <property type="match status" value="1"/>
</dbReference>
<keyword evidence="2 3" id="KW-0560">Oxidoreductase</keyword>
<organism evidence="5 6">
    <name type="scientific">Sphingomonas rhizophila</name>
    <dbReference type="NCBI Taxonomy" id="2071607"/>
    <lineage>
        <taxon>Bacteria</taxon>
        <taxon>Pseudomonadati</taxon>
        <taxon>Pseudomonadota</taxon>
        <taxon>Alphaproteobacteria</taxon>
        <taxon>Sphingomonadales</taxon>
        <taxon>Sphingomonadaceae</taxon>
        <taxon>Sphingomonas</taxon>
    </lineage>
</organism>
<dbReference type="RefSeq" id="WP_187542651.1">
    <property type="nucleotide sequence ID" value="NZ_CP060717.1"/>
</dbReference>
<comment type="similarity">
    <text evidence="1 3">Belongs to the pyrroline-5-carboxylate reductase family.</text>
</comment>
<dbReference type="GO" id="GO:0005737">
    <property type="term" value="C:cytoplasm"/>
    <property type="evidence" value="ECO:0007669"/>
    <property type="project" value="UniProtKB-SubCell"/>
</dbReference>
<comment type="catalytic activity">
    <reaction evidence="3">
        <text>L-proline + NADP(+) = (S)-1-pyrroline-5-carboxylate + NADPH + 2 H(+)</text>
        <dbReference type="Rhea" id="RHEA:14109"/>
        <dbReference type="ChEBI" id="CHEBI:15378"/>
        <dbReference type="ChEBI" id="CHEBI:17388"/>
        <dbReference type="ChEBI" id="CHEBI:57783"/>
        <dbReference type="ChEBI" id="CHEBI:58349"/>
        <dbReference type="ChEBI" id="CHEBI:60039"/>
        <dbReference type="EC" id="1.5.1.2"/>
    </reaction>
</comment>
<dbReference type="GO" id="GO:0055129">
    <property type="term" value="P:L-proline biosynthetic process"/>
    <property type="evidence" value="ECO:0007669"/>
    <property type="project" value="UniProtKB-UniRule"/>
</dbReference>
<dbReference type="PIRSF" id="PIRSF000193">
    <property type="entry name" value="Pyrrol-5-carb_rd"/>
    <property type="match status" value="1"/>
</dbReference>
<dbReference type="HAMAP" id="MF_01925">
    <property type="entry name" value="P5C_reductase"/>
    <property type="match status" value="1"/>
</dbReference>
<dbReference type="InterPro" id="IPR036291">
    <property type="entry name" value="NAD(P)-bd_dom_sf"/>
</dbReference>
<protein>
    <recommendedName>
        <fullName evidence="3">Pyrroline-5-carboxylate reductase</fullName>
        <shortName evidence="3">P5C reductase</shortName>
        <shortName evidence="3">P5CR</shortName>
        <ecNumber evidence="3">1.5.1.2</ecNumber>
    </recommendedName>
    <alternativeName>
        <fullName evidence="3">PCA reductase</fullName>
    </alternativeName>
</protein>
<evidence type="ECO:0000313" key="5">
    <source>
        <dbReference type="EMBL" id="QNN65666.1"/>
    </source>
</evidence>
<keyword evidence="6" id="KW-1185">Reference proteome</keyword>
<keyword evidence="3" id="KW-0521">NADP</keyword>
<dbReference type="InterPro" id="IPR029036">
    <property type="entry name" value="P5CR_dimer"/>
</dbReference>
<evidence type="ECO:0000313" key="6">
    <source>
        <dbReference type="Proteomes" id="UP000515955"/>
    </source>
</evidence>
<keyword evidence="3" id="KW-0641">Proline biosynthesis</keyword>
<dbReference type="InterPro" id="IPR008927">
    <property type="entry name" value="6-PGluconate_DH-like_C_sf"/>
</dbReference>
<sequence length="269" mass="27807">MIALPEPAWFVGCGNMAGAMVDGWRKAGADLSGVTVIRPSGTPVEGVRTVTAYPAGDKPVFVMLGFKPQKLDEVVPSLAPLVGSNCIVVSLLAGVSAETLRARFPSARFVVRAMPNLAVSERLGVTGLHAVEDDLEARELVEGLMSALGLAPWFETEAELGALGAVAAAGPAYVARFAAAMAAGGEALGLPADLSRQIADKTLVGTAALAAKGESMESIARRVASPRGTTEQGLRVLDASDGLQPLVDRMLEAAVRRGRELAEEAARHG</sequence>
<reference evidence="5 6" key="1">
    <citation type="submission" date="2020-08" db="EMBL/GenBank/DDBJ databases">
        <title>Genome sequence of Sphingomonas rhizophila KACC 19189T.</title>
        <authorList>
            <person name="Hyun D.-W."/>
            <person name="Bae J.-W."/>
        </authorList>
    </citation>
    <scope>NUCLEOTIDE SEQUENCE [LARGE SCALE GENOMIC DNA]</scope>
    <source>
        <strain evidence="5 6">KACC 19189</strain>
    </source>
</reference>
<accession>A0A7G9SCU1</accession>
<dbReference type="AlphaFoldDB" id="A0A7G9SCU1"/>
<dbReference type="UniPathway" id="UPA00098">
    <property type="reaction ID" value="UER00361"/>
</dbReference>
<dbReference type="Gene3D" id="1.10.3730.10">
    <property type="entry name" value="ProC C-terminal domain-like"/>
    <property type="match status" value="1"/>
</dbReference>
<proteinExistence type="inferred from homology"/>
<comment type="catalytic activity">
    <reaction evidence="3">
        <text>L-proline + NAD(+) = (S)-1-pyrroline-5-carboxylate + NADH + 2 H(+)</text>
        <dbReference type="Rhea" id="RHEA:14105"/>
        <dbReference type="ChEBI" id="CHEBI:15378"/>
        <dbReference type="ChEBI" id="CHEBI:17388"/>
        <dbReference type="ChEBI" id="CHEBI:57540"/>
        <dbReference type="ChEBI" id="CHEBI:57945"/>
        <dbReference type="ChEBI" id="CHEBI:60039"/>
        <dbReference type="EC" id="1.5.1.2"/>
    </reaction>
</comment>
<dbReference type="EMBL" id="CP060717">
    <property type="protein sequence ID" value="QNN65666.1"/>
    <property type="molecule type" value="Genomic_DNA"/>
</dbReference>
<dbReference type="PANTHER" id="PTHR11645">
    <property type="entry name" value="PYRROLINE-5-CARBOXYLATE REDUCTASE"/>
    <property type="match status" value="1"/>
</dbReference>
<comment type="subcellular location">
    <subcellularLocation>
        <location evidence="3">Cytoplasm</location>
    </subcellularLocation>
</comment>
<dbReference type="Gene3D" id="3.40.50.720">
    <property type="entry name" value="NAD(P)-binding Rossmann-like Domain"/>
    <property type="match status" value="1"/>
</dbReference>
<name>A0A7G9SCU1_9SPHN</name>
<comment type="function">
    <text evidence="3">Catalyzes the reduction of 1-pyrroline-5-carboxylate (PCA) to L-proline.</text>
</comment>
<comment type="pathway">
    <text evidence="3">Amino-acid biosynthesis; L-proline biosynthesis; L-proline from L-glutamate 5-semialdehyde: step 1/1.</text>
</comment>
<dbReference type="InterPro" id="IPR000304">
    <property type="entry name" value="Pyrroline-COOH_reductase"/>
</dbReference>
<evidence type="ECO:0000256" key="2">
    <source>
        <dbReference type="ARBA" id="ARBA00023002"/>
    </source>
</evidence>
<gene>
    <name evidence="3" type="primary">proC</name>
    <name evidence="5" type="ORF">H9L12_03620</name>
</gene>
<evidence type="ECO:0000256" key="1">
    <source>
        <dbReference type="ARBA" id="ARBA00005525"/>
    </source>
</evidence>
<dbReference type="Proteomes" id="UP000515955">
    <property type="component" value="Chromosome"/>
</dbReference>
<evidence type="ECO:0000256" key="3">
    <source>
        <dbReference type="HAMAP-Rule" id="MF_01925"/>
    </source>
</evidence>
<evidence type="ECO:0000259" key="4">
    <source>
        <dbReference type="Pfam" id="PF14748"/>
    </source>
</evidence>
<dbReference type="SUPFAM" id="SSF48179">
    <property type="entry name" value="6-phosphogluconate dehydrogenase C-terminal domain-like"/>
    <property type="match status" value="1"/>
</dbReference>
<dbReference type="EC" id="1.5.1.2" evidence="3"/>
<keyword evidence="3" id="KW-0028">Amino-acid biosynthesis</keyword>
<feature type="domain" description="Pyrroline-5-carboxylate reductase dimerisation" evidence="4">
    <location>
        <begin position="157"/>
        <end position="261"/>
    </location>
</feature>
<dbReference type="Pfam" id="PF14748">
    <property type="entry name" value="P5CR_dimer"/>
    <property type="match status" value="1"/>
</dbReference>